<name>A0ABY4I9K9_CHIFI</name>
<dbReference type="Gene3D" id="3.30.460.10">
    <property type="entry name" value="Beta Polymerase, domain 2"/>
    <property type="match status" value="1"/>
</dbReference>
<dbReference type="RefSeq" id="WP_247814494.1">
    <property type="nucleotide sequence ID" value="NZ_CP095855.1"/>
</dbReference>
<reference evidence="1 2" key="1">
    <citation type="submission" date="2022-04" db="EMBL/GenBank/DDBJ databases">
        <title>The arsenic-methylating capacity of Chitinophaga filiformis YT5 during chitin decomposition.</title>
        <authorList>
            <person name="Chen G."/>
            <person name="Liang Y."/>
        </authorList>
    </citation>
    <scope>NUCLEOTIDE SEQUENCE [LARGE SCALE GENOMIC DNA]</scope>
    <source>
        <strain evidence="1 2">YT5</strain>
    </source>
</reference>
<dbReference type="EMBL" id="CP095855">
    <property type="protein sequence ID" value="UPK72343.1"/>
    <property type="molecule type" value="Genomic_DNA"/>
</dbReference>
<dbReference type="SUPFAM" id="SSF81301">
    <property type="entry name" value="Nucleotidyltransferase"/>
    <property type="match status" value="1"/>
</dbReference>
<dbReference type="Proteomes" id="UP000830198">
    <property type="component" value="Chromosome"/>
</dbReference>
<proteinExistence type="predicted"/>
<evidence type="ECO:0000313" key="2">
    <source>
        <dbReference type="Proteomes" id="UP000830198"/>
    </source>
</evidence>
<gene>
    <name evidence="1" type="ORF">MYF79_13705</name>
</gene>
<protein>
    <recommendedName>
        <fullName evidence="3">Poly A polymerase head domain-containing protein</fullName>
    </recommendedName>
</protein>
<dbReference type="InterPro" id="IPR043519">
    <property type="entry name" value="NT_sf"/>
</dbReference>
<sequence length="270" mass="32458">MMVLRETQNKKEFKRIFLAQFEKTREENPSLNKFIYEISLFHNIYIVGGFLRNVINGEKPRDLDLIVRMSKDELDDTVRLCFKEFAENRLGGYKIQLEKIAIDVWSIDDNWAFKKELVKNIEANYVEKIAEGTFFNYDSLVLDLHKFRSSFKHYNFCAINKELDILKKNSKYKKLNPTREANVLRAFYLRRKYGLSYSVQLRKYILEQLNYLSQVDQNYTFKLVQLLNKYQKYQDYLSESIIDLLIKEIYNPPSHKDPDRNNQQFQLFTD</sequence>
<evidence type="ECO:0008006" key="3">
    <source>
        <dbReference type="Google" id="ProtNLM"/>
    </source>
</evidence>
<keyword evidence="2" id="KW-1185">Reference proteome</keyword>
<evidence type="ECO:0000313" key="1">
    <source>
        <dbReference type="EMBL" id="UPK72343.1"/>
    </source>
</evidence>
<accession>A0ABY4I9K9</accession>
<organism evidence="1 2">
    <name type="scientific">Chitinophaga filiformis</name>
    <name type="common">Myxococcus filiformis</name>
    <name type="synonym">Flexibacter filiformis</name>
    <dbReference type="NCBI Taxonomy" id="104663"/>
    <lineage>
        <taxon>Bacteria</taxon>
        <taxon>Pseudomonadati</taxon>
        <taxon>Bacteroidota</taxon>
        <taxon>Chitinophagia</taxon>
        <taxon>Chitinophagales</taxon>
        <taxon>Chitinophagaceae</taxon>
        <taxon>Chitinophaga</taxon>
    </lineage>
</organism>